<organism evidence="6">
    <name type="scientific">Tolypothrix bouteillei VB521301</name>
    <dbReference type="NCBI Taxonomy" id="1479485"/>
    <lineage>
        <taxon>Bacteria</taxon>
        <taxon>Bacillati</taxon>
        <taxon>Cyanobacteriota</taxon>
        <taxon>Cyanophyceae</taxon>
        <taxon>Nostocales</taxon>
        <taxon>Tolypothrichaceae</taxon>
        <taxon>Tolypothrix</taxon>
    </lineage>
</organism>
<evidence type="ECO:0000256" key="1">
    <source>
        <dbReference type="ARBA" id="ARBA00022574"/>
    </source>
</evidence>
<evidence type="ECO:0000256" key="4">
    <source>
        <dbReference type="SAM" id="Coils"/>
    </source>
</evidence>
<evidence type="ECO:0000313" key="7">
    <source>
        <dbReference type="Proteomes" id="UP000029738"/>
    </source>
</evidence>
<sequence length="1242" mass="137421">MRYQVGGSLRSDDPTYVTRQADEQLYACLKAGHFCYVFNSRQMGKSSLLQRTSYRLKEEGHSCVYLDMTRLGIEDTAPDQWYKGLIISLFYSLKLGSQIDFQHWWEMQAGISPVQKLQLFVEDILLPNLKSDSFLDGKAKRIFIFIDEIDSLLSLNFPINDFFGWIRQCYNLRPHNSKFERLGFALFGVASPSDLIADKRRTPFNLGKAIELQGFDLHEATPLLPGLAEVISQPQAILQEIIHWTGGQPFLTQKLCELITDVAFETATGMITLPPGTEVLWVEELVKTRIIQNWQSQDEPEHLRTIRDRLLFDEQQAGRLLGIYQQVLQAQEALEQGNPGAGESRSTGEEFSPLLVVSLVPSDDSREQTQLLLSGLVEKYNGYLKIKNPIYRNVFNAQWVLRQLDNLRPYSQTFNAWVASGYKDESRLLRGQALKDTQNWSQGKSLSDLDYQFLAASAECDRREVQMALEASRALEIEARLAQERKTALEVEARLAQEKKTALLQKYLLIVVTIGLLVSSSLGIGSFILYRQTRTSETQAKNSEIQALVSSSVGLFASNRRLDALVEAIKAKKRLQKLGKSNTNLAPQVENALQQAVYGADEYNRFSGHTAAVLAVDVSPDSSLIASASLDQTIKLWRRDGTLVATLKGHTATVRAVDFSPDGQILASASEDGTIKLWQLDGKLLRTLKGHTASLWGVAFSPDGQFLASSSFDRTVKIWQRDGKLLRTFQGYKQGFWRVAFSPSGNIVAAASVDKTVKLWQRDGAGWQNAKSLQTLIGHTSWVVGVAFSPDGQTIASASEDKTVKLWQRDSSDGSYRQYKTLKGHIAGIWGVAWSPDSQTIASASFDKTVKLWSIDGTELRTLRGHSASVWGVAFSPDSSFIASAGAENVVRLWQSENPFQKSIIAHQSGIWSIAITSDSSTIATASHENTAKLWNRQGKLLKTFTESKTVVFDVSFSQDGKLIALAAYDETVKLKKPDGTSVATYKIPFGKLLAGVLSPDGQAIAMANVDKIIHVWVRDRPAPQILKGHQAEVWQVVFSPDSRFIGSASGDSTAKLWTVDGEPALREGFPPQATGEPRRGKLFRTFVGHSATVWRVAFSPDGKMVATGSGDNTVKLWNLEGKLLRTFKGHTAAIWGVAFSPDGKILASGSVDATVKLWKLDGTEIKTLRGHTAAIRQIAISPDGSVLASGGDDNTLTIWNLQRILYLDSLSYGCKLIQDYLKTNTAVEKGSSSLCNDSQNY</sequence>
<feature type="repeat" description="WD" evidence="3">
    <location>
        <begin position="822"/>
        <end position="863"/>
    </location>
</feature>
<feature type="repeat" description="WD" evidence="3">
    <location>
        <begin position="688"/>
        <end position="720"/>
    </location>
</feature>
<dbReference type="SUPFAM" id="SSF52540">
    <property type="entry name" value="P-loop containing nucleoside triphosphate hydrolases"/>
    <property type="match status" value="1"/>
</dbReference>
<feature type="repeat" description="WD" evidence="3">
    <location>
        <begin position="776"/>
        <end position="817"/>
    </location>
</feature>
<dbReference type="PANTHER" id="PTHR19879:SF9">
    <property type="entry name" value="TRANSCRIPTION INITIATION FACTOR TFIID SUBUNIT 5"/>
    <property type="match status" value="1"/>
</dbReference>
<keyword evidence="4" id="KW-0175">Coiled coil</keyword>
<keyword evidence="2" id="KW-0677">Repeat</keyword>
<dbReference type="SMART" id="SM00320">
    <property type="entry name" value="WD40"/>
    <property type="match status" value="14"/>
</dbReference>
<reference evidence="6" key="1">
    <citation type="journal article" date="2015" name="Genome Announc.">
        <title>Draft Genome Sequence of Tolypothrix boutellei Strain VB521301.</title>
        <authorList>
            <person name="Chandrababunaidu M.M."/>
            <person name="Singh D."/>
            <person name="Sen D."/>
            <person name="Bhan S."/>
            <person name="Das S."/>
            <person name="Gupta A."/>
            <person name="Adhikary S.P."/>
            <person name="Tripathy S."/>
        </authorList>
    </citation>
    <scope>NUCLEOTIDE SEQUENCE</scope>
    <source>
        <strain evidence="6">VB521301</strain>
    </source>
</reference>
<gene>
    <name evidence="6" type="ORF">DA73_0234635</name>
    <name evidence="5" type="ORF">DA73_0400035555</name>
</gene>
<accession>A0A0C1MW76</accession>
<dbReference type="OrthoDB" id="580957at2"/>
<dbReference type="Pfam" id="PF00400">
    <property type="entry name" value="WD40"/>
    <property type="match status" value="13"/>
</dbReference>
<dbReference type="EMBL" id="JHEG02000059">
    <property type="protein sequence ID" value="KIE06517.1"/>
    <property type="molecule type" value="Genomic_DNA"/>
</dbReference>
<dbReference type="Proteomes" id="UP000029738">
    <property type="component" value="Unassembled WGS sequence"/>
</dbReference>
<dbReference type="InterPro" id="IPR036322">
    <property type="entry name" value="WD40_repeat_dom_sf"/>
</dbReference>
<dbReference type="InterPro" id="IPR015943">
    <property type="entry name" value="WD40/YVTN_repeat-like_dom_sf"/>
</dbReference>
<feature type="repeat" description="WD" evidence="3">
    <location>
        <begin position="647"/>
        <end position="681"/>
    </location>
</feature>
<reference evidence="5" key="2">
    <citation type="submission" date="2019-11" db="EMBL/GenBank/DDBJ databases">
        <title>Improved Assembly of Tolypothrix boutellei genome.</title>
        <authorList>
            <person name="Sarangi A.N."/>
            <person name="Mukherjee M."/>
            <person name="Ghosh S."/>
            <person name="Singh D."/>
            <person name="Das A."/>
            <person name="Kant S."/>
            <person name="Prusty A."/>
            <person name="Tripathy S."/>
        </authorList>
    </citation>
    <scope>NUCLEOTIDE SEQUENCE</scope>
    <source>
        <strain evidence="5">VB521301</strain>
    </source>
</reference>
<evidence type="ECO:0000313" key="6">
    <source>
        <dbReference type="EMBL" id="KIE06517.1"/>
    </source>
</evidence>
<dbReference type="SUPFAM" id="SSF50978">
    <property type="entry name" value="WD40 repeat-like"/>
    <property type="match status" value="2"/>
</dbReference>
<evidence type="ECO:0000256" key="2">
    <source>
        <dbReference type="ARBA" id="ARBA00022737"/>
    </source>
</evidence>
<keyword evidence="1 3" id="KW-0853">WD repeat</keyword>
<dbReference type="AlphaFoldDB" id="A0A0C1MW76"/>
<dbReference type="PROSITE" id="PS50294">
    <property type="entry name" value="WD_REPEATS_REGION"/>
    <property type="match status" value="12"/>
</dbReference>
<feature type="repeat" description="WD" evidence="3">
    <location>
        <begin position="863"/>
        <end position="895"/>
    </location>
</feature>
<feature type="coiled-coil region" evidence="4">
    <location>
        <begin position="472"/>
        <end position="501"/>
    </location>
</feature>
<feature type="repeat" description="WD" evidence="3">
    <location>
        <begin position="1128"/>
        <end position="1169"/>
    </location>
</feature>
<feature type="repeat" description="WD" evidence="3">
    <location>
        <begin position="1087"/>
        <end position="1121"/>
    </location>
</feature>
<proteinExistence type="predicted"/>
<dbReference type="InterPro" id="IPR027417">
    <property type="entry name" value="P-loop_NTPase"/>
</dbReference>
<dbReference type="InterPro" id="IPR001680">
    <property type="entry name" value="WD40_rpt"/>
</dbReference>
<dbReference type="InterPro" id="IPR019775">
    <property type="entry name" value="WD40_repeat_CS"/>
</dbReference>
<comment type="caution">
    <text evidence="6">The sequence shown here is derived from an EMBL/GenBank/DDBJ whole genome shotgun (WGS) entry which is preliminary data.</text>
</comment>
<dbReference type="SUPFAM" id="SSF63829">
    <property type="entry name" value="Calcium-dependent phosphotriesterase"/>
    <property type="match status" value="1"/>
</dbReference>
<dbReference type="InterPro" id="IPR020472">
    <property type="entry name" value="WD40_PAC1"/>
</dbReference>
<protein>
    <submittedName>
        <fullName evidence="6">WD40 repeat-containing protein</fullName>
    </submittedName>
</protein>
<dbReference type="RefSeq" id="WP_038082064.1">
    <property type="nucleotide sequence ID" value="NZ_JHEG04000001.1"/>
</dbReference>
<dbReference type="Gene3D" id="3.40.50.300">
    <property type="entry name" value="P-loop containing nucleotide triphosphate hydrolases"/>
    <property type="match status" value="1"/>
</dbReference>
<dbReference type="Gene3D" id="2.130.10.10">
    <property type="entry name" value="YVTN repeat-like/Quinoprotein amine dehydrogenase"/>
    <property type="match status" value="6"/>
</dbReference>
<feature type="repeat" description="WD" evidence="3">
    <location>
        <begin position="1027"/>
        <end position="1068"/>
    </location>
</feature>
<feature type="repeat" description="WD" evidence="3">
    <location>
        <begin position="606"/>
        <end position="637"/>
    </location>
</feature>
<dbReference type="Pfam" id="PF14516">
    <property type="entry name" value="AAA_35"/>
    <property type="match status" value="1"/>
</dbReference>
<evidence type="ECO:0000256" key="3">
    <source>
        <dbReference type="PROSITE-ProRule" id="PRU00221"/>
    </source>
</evidence>
<dbReference type="PROSITE" id="PS50082">
    <property type="entry name" value="WD_REPEATS_2"/>
    <property type="match status" value="12"/>
</dbReference>
<dbReference type="PRINTS" id="PR00320">
    <property type="entry name" value="GPROTEINBRPT"/>
</dbReference>
<feature type="repeat" description="WD" evidence="3">
    <location>
        <begin position="729"/>
        <end position="761"/>
    </location>
</feature>
<name>A0A0C1MW76_9CYAN</name>
<dbReference type="PANTHER" id="PTHR19879">
    <property type="entry name" value="TRANSCRIPTION INITIATION FACTOR TFIID"/>
    <property type="match status" value="1"/>
</dbReference>
<keyword evidence="7" id="KW-1185">Reference proteome</keyword>
<dbReference type="CDD" id="cd00200">
    <property type="entry name" value="WD40"/>
    <property type="match status" value="2"/>
</dbReference>
<dbReference type="PROSITE" id="PS00678">
    <property type="entry name" value="WD_REPEATS_1"/>
    <property type="match status" value="2"/>
</dbReference>
<feature type="repeat" description="WD" evidence="3">
    <location>
        <begin position="904"/>
        <end position="936"/>
    </location>
</feature>
<feature type="repeat" description="WD" evidence="3">
    <location>
        <begin position="1169"/>
        <end position="1203"/>
    </location>
</feature>
<dbReference type="EMBL" id="JHEG04000001">
    <property type="protein sequence ID" value="KAF3890175.1"/>
    <property type="molecule type" value="Genomic_DNA"/>
</dbReference>
<evidence type="ECO:0000313" key="5">
    <source>
        <dbReference type="EMBL" id="KAF3890175.1"/>
    </source>
</evidence>
<dbReference type="STRING" id="1479485.DA73_0234635"/>